<dbReference type="EMBL" id="CAADFY010000007">
    <property type="protein sequence ID" value="VFK52312.1"/>
    <property type="molecule type" value="Genomic_DNA"/>
</dbReference>
<proteinExistence type="predicted"/>
<gene>
    <name evidence="1" type="ORF">BECKTUN1418D_GA0071000_10106</name>
    <name evidence="3" type="ORF">BECKTUN1418E_GA0071001_100918</name>
    <name evidence="2" type="ORF">BECKTUN1418F_GA0071002_100718</name>
</gene>
<dbReference type="EMBL" id="CAADFX010000010">
    <property type="protein sequence ID" value="VFK51660.1"/>
    <property type="molecule type" value="Genomic_DNA"/>
</dbReference>
<dbReference type="AlphaFoldDB" id="A0A450ZET9"/>
<name>A0A450ZET9_9GAMM</name>
<sequence length="58" mass="6813">MSAQQKFVGRLEEYLRIKGLESRTLLSVTEYHMDVPLKAICWLMLDPARLLLRPLMHT</sequence>
<reference evidence="2" key="1">
    <citation type="submission" date="2019-02" db="EMBL/GenBank/DDBJ databases">
        <authorList>
            <person name="Gruber-Vodicka R. H."/>
            <person name="Seah K. B. B."/>
        </authorList>
    </citation>
    <scope>NUCLEOTIDE SEQUENCE</scope>
    <source>
        <strain evidence="1">BECK_BY1</strain>
        <strain evidence="3">BECK_BY2</strain>
        <strain evidence="2">BECK_BY3</strain>
    </source>
</reference>
<evidence type="ECO:0000313" key="3">
    <source>
        <dbReference type="EMBL" id="VFK52743.1"/>
    </source>
</evidence>
<dbReference type="EMBL" id="CAADFV010000009">
    <property type="protein sequence ID" value="VFK52743.1"/>
    <property type="molecule type" value="Genomic_DNA"/>
</dbReference>
<protein>
    <submittedName>
        <fullName evidence="2">Uncharacterized protein</fullName>
    </submittedName>
</protein>
<accession>A0A450ZET9</accession>
<evidence type="ECO:0000313" key="1">
    <source>
        <dbReference type="EMBL" id="VFK51660.1"/>
    </source>
</evidence>
<organism evidence="2">
    <name type="scientific">Candidatus Kentrum sp. TUN</name>
    <dbReference type="NCBI Taxonomy" id="2126343"/>
    <lineage>
        <taxon>Bacteria</taxon>
        <taxon>Pseudomonadati</taxon>
        <taxon>Pseudomonadota</taxon>
        <taxon>Gammaproteobacteria</taxon>
        <taxon>Candidatus Kentrum</taxon>
    </lineage>
</organism>
<evidence type="ECO:0000313" key="2">
    <source>
        <dbReference type="EMBL" id="VFK52312.1"/>
    </source>
</evidence>